<dbReference type="EMBL" id="AOFD01000045">
    <property type="protein sequence ID" value="ELT43577.1"/>
    <property type="molecule type" value="Genomic_DNA"/>
</dbReference>
<evidence type="ECO:0000259" key="1">
    <source>
        <dbReference type="SMART" id="SM00894"/>
    </source>
</evidence>
<organism evidence="2 3">
    <name type="scientific">Arthrobacter nitrophenolicus</name>
    <dbReference type="NCBI Taxonomy" id="683150"/>
    <lineage>
        <taxon>Bacteria</taxon>
        <taxon>Bacillati</taxon>
        <taxon>Actinomycetota</taxon>
        <taxon>Actinomycetes</taxon>
        <taxon>Micrococcales</taxon>
        <taxon>Micrococcaceae</taxon>
        <taxon>Arthrobacter</taxon>
    </lineage>
</organism>
<dbReference type="InterPro" id="IPR008613">
    <property type="entry name" value="Excalibur_Ca-bd_domain"/>
</dbReference>
<dbReference type="AlphaFoldDB" id="L8TLK2"/>
<reference evidence="3" key="1">
    <citation type="journal article" date="2013" name="Genome Announc.">
        <title>Draft Genome Sequence of the 2-Chloro-4-Nitrophenol-Degrading Bacterium Arthrobacter sp. Strain SJCon.</title>
        <authorList>
            <person name="Vikram S."/>
            <person name="Kumar S."/>
            <person name="Vaidya B."/>
            <person name="Pinnaka A.K."/>
            <person name="Raghava G.P."/>
        </authorList>
    </citation>
    <scope>NUCLEOTIDE SEQUENCE [LARGE SCALE GENOMIC DNA]</scope>
    <source>
        <strain evidence="3">SJCon</strain>
    </source>
</reference>
<protein>
    <submittedName>
        <fullName evidence="2">Nuclease</fullName>
    </submittedName>
</protein>
<name>L8TLK2_9MICC</name>
<feature type="domain" description="Excalibur calcium-binding" evidence="1">
    <location>
        <begin position="1"/>
        <end position="31"/>
    </location>
</feature>
<evidence type="ECO:0000313" key="3">
    <source>
        <dbReference type="Proteomes" id="UP000011189"/>
    </source>
</evidence>
<dbReference type="SMART" id="SM00894">
    <property type="entry name" value="Excalibur"/>
    <property type="match status" value="1"/>
</dbReference>
<dbReference type="Pfam" id="PF05901">
    <property type="entry name" value="Excalibur"/>
    <property type="match status" value="1"/>
</dbReference>
<feature type="non-terminal residue" evidence="2">
    <location>
        <position position="1"/>
    </location>
</feature>
<dbReference type="RefSeq" id="WP_009358769.1">
    <property type="nucleotide sequence ID" value="NZ_AOFD01000045.1"/>
</dbReference>
<accession>L8TLK2</accession>
<gene>
    <name evidence="2" type="ORF">G205_17649</name>
</gene>
<sequence>AARAAGAAPLYAGQAGYRAGLDRDLDGVACE</sequence>
<comment type="caution">
    <text evidence="2">The sequence shown here is derived from an EMBL/GenBank/DDBJ whole genome shotgun (WGS) entry which is preliminary data.</text>
</comment>
<dbReference type="Proteomes" id="UP000011189">
    <property type="component" value="Unassembled WGS sequence"/>
</dbReference>
<keyword evidence="3" id="KW-1185">Reference proteome</keyword>
<proteinExistence type="predicted"/>
<evidence type="ECO:0000313" key="2">
    <source>
        <dbReference type="EMBL" id="ELT43577.1"/>
    </source>
</evidence>